<dbReference type="PANTHER" id="PTHR43099:SF2">
    <property type="entry name" value="UPF0053 PROTEIN YRKA"/>
    <property type="match status" value="1"/>
</dbReference>
<comment type="caution">
    <text evidence="13">The sequence shown here is derived from an EMBL/GenBank/DDBJ whole genome shotgun (WGS) entry which is preliminary data.</text>
</comment>
<feature type="transmembrane region" description="Helical" evidence="10">
    <location>
        <begin position="167"/>
        <end position="185"/>
    </location>
</feature>
<dbReference type="PANTHER" id="PTHR43099">
    <property type="entry name" value="UPF0053 PROTEIN YRKA"/>
    <property type="match status" value="1"/>
</dbReference>
<sequence length="474" mass="52627">MIYDSICSLVITSLTGYLPTSILAVVIPVDAEGGSIGWKLILALFLVFLNGFFVAAEFAIVKVRASQIEIKAKSGSRVGKMAKNIVHNLDGYLAATQLGITLASLGLGWVGEDVMHTIFKDLFTGLNWNLSETFIHSTSTIVAFSVITVMHIVFGELAPKSLAIQRPVATTLFVTVPLQIFYVVFRPFIWTLNSLAAVILKPFGINTAGGHESLHSNEELQYLLDQGKESGALEDNEHELIKNVFDFNERVVKNIMVPRTKISGIELNTPKGEVVDKIISEGYSRMPVYDEIIDKIIGIVHAKDVLPLLANHKEWALSDIIRKPYFVPETKKINDLLSELQQKRIQIAIVIDEFGGTAGMVTLEDIVEEIVGEIQDEYDEEKPTVEKISDTEFVINAYATVYDVNEHLPHDLPEDEDFDTVGGLVSHAFGKIPEVGDSEECYGYLFTILKKTEQNIETIKLELVISKSDMVDTH</sequence>
<comment type="subcellular location">
    <subcellularLocation>
        <location evidence="1">Cell membrane</location>
        <topology evidence="1">Multi-pass membrane protein</topology>
    </subcellularLocation>
</comment>
<feature type="transmembrane region" description="Helical" evidence="10">
    <location>
        <begin position="134"/>
        <end position="155"/>
    </location>
</feature>
<feature type="domain" description="CBS" evidence="11">
    <location>
        <begin position="256"/>
        <end position="317"/>
    </location>
</feature>
<dbReference type="InterPro" id="IPR000644">
    <property type="entry name" value="CBS_dom"/>
</dbReference>
<feature type="domain" description="CNNM transmembrane" evidence="12">
    <location>
        <begin position="32"/>
        <end position="237"/>
    </location>
</feature>
<keyword evidence="6 8" id="KW-0129">CBS domain</keyword>
<dbReference type="PROSITE" id="PS51846">
    <property type="entry name" value="CNNM"/>
    <property type="match status" value="1"/>
</dbReference>
<evidence type="ECO:0000256" key="4">
    <source>
        <dbReference type="ARBA" id="ARBA00022737"/>
    </source>
</evidence>
<feature type="transmembrane region" description="Helical" evidence="10">
    <location>
        <begin position="89"/>
        <end position="110"/>
    </location>
</feature>
<evidence type="ECO:0000256" key="3">
    <source>
        <dbReference type="ARBA" id="ARBA00022692"/>
    </source>
</evidence>
<dbReference type="SUPFAM" id="SSF54631">
    <property type="entry name" value="CBS-domain pair"/>
    <property type="match status" value="1"/>
</dbReference>
<feature type="domain" description="CBS" evidence="11">
    <location>
        <begin position="320"/>
        <end position="377"/>
    </location>
</feature>
<evidence type="ECO:0000256" key="10">
    <source>
        <dbReference type="SAM" id="Phobius"/>
    </source>
</evidence>
<organism evidence="13 14">
    <name type="scientific">Pedobacter polaris</name>
    <dbReference type="NCBI Taxonomy" id="2571273"/>
    <lineage>
        <taxon>Bacteria</taxon>
        <taxon>Pseudomonadati</taxon>
        <taxon>Bacteroidota</taxon>
        <taxon>Sphingobacteriia</taxon>
        <taxon>Sphingobacteriales</taxon>
        <taxon>Sphingobacteriaceae</taxon>
        <taxon>Pedobacter</taxon>
    </lineage>
</organism>
<accession>A0A4U1CUX6</accession>
<feature type="transmembrane region" description="Helical" evidence="10">
    <location>
        <begin position="40"/>
        <end position="61"/>
    </location>
</feature>
<evidence type="ECO:0000256" key="7">
    <source>
        <dbReference type="ARBA" id="ARBA00023136"/>
    </source>
</evidence>
<dbReference type="GO" id="GO:0005886">
    <property type="term" value="C:plasma membrane"/>
    <property type="evidence" value="ECO:0007669"/>
    <property type="project" value="UniProtKB-SubCell"/>
</dbReference>
<dbReference type="Pfam" id="PF00571">
    <property type="entry name" value="CBS"/>
    <property type="match status" value="2"/>
</dbReference>
<evidence type="ECO:0000256" key="8">
    <source>
        <dbReference type="PROSITE-ProRule" id="PRU00703"/>
    </source>
</evidence>
<evidence type="ECO:0000313" key="13">
    <source>
        <dbReference type="EMBL" id="TKC13001.1"/>
    </source>
</evidence>
<evidence type="ECO:0000256" key="1">
    <source>
        <dbReference type="ARBA" id="ARBA00004651"/>
    </source>
</evidence>
<dbReference type="InterPro" id="IPR044751">
    <property type="entry name" value="Ion_transp-like_CBS"/>
</dbReference>
<keyword evidence="4" id="KW-0677">Repeat</keyword>
<proteinExistence type="predicted"/>
<dbReference type="InterPro" id="IPR051676">
    <property type="entry name" value="UPF0053_domain"/>
</dbReference>
<keyword evidence="14" id="KW-1185">Reference proteome</keyword>
<evidence type="ECO:0000259" key="11">
    <source>
        <dbReference type="PROSITE" id="PS51371"/>
    </source>
</evidence>
<dbReference type="RefSeq" id="WP_136839124.1">
    <property type="nucleotide sequence ID" value="NZ_SWBR01000001.1"/>
</dbReference>
<dbReference type="InterPro" id="IPR005170">
    <property type="entry name" value="Transptr-assoc_dom"/>
</dbReference>
<dbReference type="GO" id="GO:0050660">
    <property type="term" value="F:flavin adenine dinucleotide binding"/>
    <property type="evidence" value="ECO:0007669"/>
    <property type="project" value="InterPro"/>
</dbReference>
<dbReference type="OrthoDB" id="9798188at2"/>
<evidence type="ECO:0000256" key="2">
    <source>
        <dbReference type="ARBA" id="ARBA00022475"/>
    </source>
</evidence>
<name>A0A4U1CUX6_9SPHI</name>
<dbReference type="Pfam" id="PF01595">
    <property type="entry name" value="CNNM"/>
    <property type="match status" value="1"/>
</dbReference>
<gene>
    <name evidence="13" type="ORF">FA048_05115</name>
</gene>
<dbReference type="Gene3D" id="3.10.580.10">
    <property type="entry name" value="CBS-domain"/>
    <property type="match status" value="1"/>
</dbReference>
<dbReference type="SMART" id="SM01091">
    <property type="entry name" value="CorC_HlyC"/>
    <property type="match status" value="1"/>
</dbReference>
<dbReference type="InterPro" id="IPR036318">
    <property type="entry name" value="FAD-bd_PCMH-like_sf"/>
</dbReference>
<dbReference type="InterPro" id="IPR002550">
    <property type="entry name" value="CNNM"/>
</dbReference>
<dbReference type="SUPFAM" id="SSF56176">
    <property type="entry name" value="FAD-binding/transporter-associated domain-like"/>
    <property type="match status" value="1"/>
</dbReference>
<dbReference type="SMART" id="SM00116">
    <property type="entry name" value="CBS"/>
    <property type="match status" value="2"/>
</dbReference>
<reference evidence="13 14" key="1">
    <citation type="submission" date="2019-04" db="EMBL/GenBank/DDBJ databases">
        <title>Pedobacter sp. RP-3-22 sp. nov., isolated from Arctic soil.</title>
        <authorList>
            <person name="Dahal R.H."/>
            <person name="Kim D.-U."/>
        </authorList>
    </citation>
    <scope>NUCLEOTIDE SEQUENCE [LARGE SCALE GENOMIC DNA]</scope>
    <source>
        <strain evidence="13 14">RP-3-22</strain>
    </source>
</reference>
<dbReference type="Gene3D" id="3.30.465.10">
    <property type="match status" value="1"/>
</dbReference>
<evidence type="ECO:0000313" key="14">
    <source>
        <dbReference type="Proteomes" id="UP000309488"/>
    </source>
</evidence>
<dbReference type="FunFam" id="3.10.580.10:FF:000002">
    <property type="entry name" value="Magnesium/cobalt efflux protein CorC"/>
    <property type="match status" value="1"/>
</dbReference>
<protein>
    <submittedName>
        <fullName evidence="13">HlyC/CorC family transporter</fullName>
    </submittedName>
</protein>
<evidence type="ECO:0000256" key="9">
    <source>
        <dbReference type="PROSITE-ProRule" id="PRU01193"/>
    </source>
</evidence>
<keyword evidence="5 9" id="KW-1133">Transmembrane helix</keyword>
<evidence type="ECO:0000256" key="5">
    <source>
        <dbReference type="ARBA" id="ARBA00022989"/>
    </source>
</evidence>
<dbReference type="InterPro" id="IPR046342">
    <property type="entry name" value="CBS_dom_sf"/>
</dbReference>
<dbReference type="CDD" id="cd04590">
    <property type="entry name" value="CBS_pair_CorC_HlyC_assoc"/>
    <property type="match status" value="1"/>
</dbReference>
<evidence type="ECO:0000256" key="6">
    <source>
        <dbReference type="ARBA" id="ARBA00023122"/>
    </source>
</evidence>
<evidence type="ECO:0000259" key="12">
    <source>
        <dbReference type="PROSITE" id="PS51846"/>
    </source>
</evidence>
<dbReference type="EMBL" id="SWBR01000001">
    <property type="protein sequence ID" value="TKC13001.1"/>
    <property type="molecule type" value="Genomic_DNA"/>
</dbReference>
<keyword evidence="2" id="KW-1003">Cell membrane</keyword>
<keyword evidence="3 9" id="KW-0812">Transmembrane</keyword>
<keyword evidence="7 9" id="KW-0472">Membrane</keyword>
<dbReference type="Pfam" id="PF03471">
    <property type="entry name" value="CorC_HlyC"/>
    <property type="match status" value="1"/>
</dbReference>
<dbReference type="AlphaFoldDB" id="A0A4U1CUX6"/>
<dbReference type="PROSITE" id="PS51371">
    <property type="entry name" value="CBS"/>
    <property type="match status" value="2"/>
</dbReference>
<dbReference type="InterPro" id="IPR016169">
    <property type="entry name" value="FAD-bd_PCMH_sub2"/>
</dbReference>
<dbReference type="Proteomes" id="UP000309488">
    <property type="component" value="Unassembled WGS sequence"/>
</dbReference>